<evidence type="ECO:0000313" key="5">
    <source>
        <dbReference type="Proteomes" id="UP000192790"/>
    </source>
</evidence>
<comment type="similarity">
    <text evidence="1">Belongs to the peptidase S8 family.</text>
</comment>
<reference evidence="4 5" key="1">
    <citation type="submission" date="2017-04" db="EMBL/GenBank/DDBJ databases">
        <authorList>
            <person name="Afonso C.L."/>
            <person name="Miller P.J."/>
            <person name="Scott M.A."/>
            <person name="Spackman E."/>
            <person name="Goraichik I."/>
            <person name="Dimitrov K.M."/>
            <person name="Suarez D.L."/>
            <person name="Swayne D.E."/>
        </authorList>
    </citation>
    <scope>NUCLEOTIDE SEQUENCE [LARGE SCALE GENOMIC DNA]</scope>
    <source>
        <strain evidence="4 5">DSM 12816</strain>
    </source>
</reference>
<keyword evidence="1" id="KW-0378">Hydrolase</keyword>
<keyword evidence="1" id="KW-0645">Protease</keyword>
<dbReference type="STRING" id="1122930.SAMN02745168_0731"/>
<evidence type="ECO:0000259" key="3">
    <source>
        <dbReference type="Pfam" id="PF00082"/>
    </source>
</evidence>
<feature type="active site" description="Charge relay system" evidence="1">
    <location>
        <position position="161"/>
    </location>
</feature>
<dbReference type="Pfam" id="PF00082">
    <property type="entry name" value="Peptidase_S8"/>
    <property type="match status" value="1"/>
</dbReference>
<dbReference type="PROSITE" id="PS51257">
    <property type="entry name" value="PROKAR_LIPOPROTEIN"/>
    <property type="match status" value="1"/>
</dbReference>
<evidence type="ECO:0000256" key="1">
    <source>
        <dbReference type="PROSITE-ProRule" id="PRU01240"/>
    </source>
</evidence>
<sequence>MRKPAILIITAALVLTSSCTNSTAESGSLAVQPSEQASETAALTKRIEPYSDVRMVNGSIVPDGIQPEKGNYSPEDIATFWFNRDTVFPEGEDLAAEILENGKNPGLGVRSLHERGITGKSVKVAIIDQNLAQPFHSEFGDRIVQYKDFGTGQPEKNGSMHGPGVASLLVGQSCGVAPDAELYFAAAPSWSRDSAYYADALRWIIETNRDLPEEDKIRVVSVSAAPSGDGSPFIKNTEMWDDAVAEAQKAGILVLDCRRGCDTGIIAPGYYDPEEPDDVTHFSTGFPQEPYETRMDGVVFAPTSARTTAEEYSAGHESYQYTGQGGLSWGIPYIAGVLALGWQTDPSLSNEEILSLLFESAYIDENGNKIVNPTAFISAVEAR</sequence>
<protein>
    <recommendedName>
        <fullName evidence="3">Peptidase S8/S53 domain-containing protein</fullName>
    </recommendedName>
</protein>
<dbReference type="Proteomes" id="UP000192790">
    <property type="component" value="Unassembled WGS sequence"/>
</dbReference>
<dbReference type="SUPFAM" id="SSF52743">
    <property type="entry name" value="Subtilisin-like"/>
    <property type="match status" value="1"/>
</dbReference>
<keyword evidence="5" id="KW-1185">Reference proteome</keyword>
<keyword evidence="1" id="KW-0720">Serine protease</keyword>
<feature type="signal peptide" evidence="2">
    <location>
        <begin position="1"/>
        <end position="24"/>
    </location>
</feature>
<feature type="domain" description="Peptidase S8/S53" evidence="3">
    <location>
        <begin position="119"/>
        <end position="254"/>
    </location>
</feature>
<gene>
    <name evidence="4" type="ORF">SAMN02745168_0731</name>
</gene>
<feature type="active site" description="Charge relay system" evidence="1">
    <location>
        <position position="328"/>
    </location>
</feature>
<dbReference type="RefSeq" id="WP_084233345.1">
    <property type="nucleotide sequence ID" value="NZ_FWXW01000001.1"/>
</dbReference>
<dbReference type="Gene3D" id="3.40.50.200">
    <property type="entry name" value="Peptidase S8/S53 domain"/>
    <property type="match status" value="1"/>
</dbReference>
<name>A0A1W1YWL2_9FIRM</name>
<evidence type="ECO:0000256" key="2">
    <source>
        <dbReference type="SAM" id="SignalP"/>
    </source>
</evidence>
<dbReference type="PROSITE" id="PS51892">
    <property type="entry name" value="SUBTILASE"/>
    <property type="match status" value="1"/>
</dbReference>
<keyword evidence="2" id="KW-0732">Signal</keyword>
<dbReference type="AlphaFoldDB" id="A0A1W1YWL2"/>
<dbReference type="InterPro" id="IPR036852">
    <property type="entry name" value="Peptidase_S8/S53_dom_sf"/>
</dbReference>
<dbReference type="GO" id="GO:0006508">
    <property type="term" value="P:proteolysis"/>
    <property type="evidence" value="ECO:0007669"/>
    <property type="project" value="UniProtKB-KW"/>
</dbReference>
<proteinExistence type="inferred from homology"/>
<organism evidence="4 5">
    <name type="scientific">Papillibacter cinnamivorans DSM 12816</name>
    <dbReference type="NCBI Taxonomy" id="1122930"/>
    <lineage>
        <taxon>Bacteria</taxon>
        <taxon>Bacillati</taxon>
        <taxon>Bacillota</taxon>
        <taxon>Clostridia</taxon>
        <taxon>Eubacteriales</taxon>
        <taxon>Oscillospiraceae</taxon>
        <taxon>Papillibacter</taxon>
    </lineage>
</organism>
<dbReference type="OrthoDB" id="9798386at2"/>
<evidence type="ECO:0000313" key="4">
    <source>
        <dbReference type="EMBL" id="SMC40534.1"/>
    </source>
</evidence>
<accession>A0A1W1YWL2</accession>
<dbReference type="InterPro" id="IPR000209">
    <property type="entry name" value="Peptidase_S8/S53_dom"/>
</dbReference>
<feature type="active site" description="Charge relay system" evidence="1">
    <location>
        <position position="128"/>
    </location>
</feature>
<feature type="chain" id="PRO_5012754648" description="Peptidase S8/S53 domain-containing protein" evidence="2">
    <location>
        <begin position="25"/>
        <end position="383"/>
    </location>
</feature>
<dbReference type="GO" id="GO:0004252">
    <property type="term" value="F:serine-type endopeptidase activity"/>
    <property type="evidence" value="ECO:0007669"/>
    <property type="project" value="UniProtKB-UniRule"/>
</dbReference>
<dbReference type="EMBL" id="FWXW01000001">
    <property type="protein sequence ID" value="SMC40534.1"/>
    <property type="molecule type" value="Genomic_DNA"/>
</dbReference>